<dbReference type="InterPro" id="IPR017871">
    <property type="entry name" value="ABC_transporter-like_CS"/>
</dbReference>
<evidence type="ECO:0000256" key="4">
    <source>
        <dbReference type="ARBA" id="ARBA00022692"/>
    </source>
</evidence>
<evidence type="ECO:0000256" key="9">
    <source>
        <dbReference type="SAM" id="MobiDB-lite"/>
    </source>
</evidence>
<feature type="compositionally biased region" description="Basic and acidic residues" evidence="9">
    <location>
        <begin position="382"/>
        <end position="393"/>
    </location>
</feature>
<proteinExistence type="inferred from homology"/>
<feature type="transmembrane region" description="Helical" evidence="10">
    <location>
        <begin position="644"/>
        <end position="668"/>
    </location>
</feature>
<dbReference type="CDD" id="cd03263">
    <property type="entry name" value="ABC_subfamily_A"/>
    <property type="match status" value="2"/>
</dbReference>
<dbReference type="GO" id="GO:0005319">
    <property type="term" value="F:lipid transporter activity"/>
    <property type="evidence" value="ECO:0007669"/>
    <property type="project" value="TreeGrafter"/>
</dbReference>
<keyword evidence="4 10" id="KW-0812">Transmembrane</keyword>
<dbReference type="Pfam" id="PF23321">
    <property type="entry name" value="R1_ABCA1"/>
    <property type="match status" value="1"/>
</dbReference>
<dbReference type="InterPro" id="IPR026082">
    <property type="entry name" value="ABCA"/>
</dbReference>
<dbReference type="GO" id="GO:0016887">
    <property type="term" value="F:ATP hydrolysis activity"/>
    <property type="evidence" value="ECO:0007669"/>
    <property type="project" value="InterPro"/>
</dbReference>
<name>A0A3P3YWR2_LEIBR</name>
<dbReference type="InterPro" id="IPR056264">
    <property type="entry name" value="R2_ABCA1-4-like"/>
</dbReference>
<feature type="region of interest" description="Disordered" evidence="9">
    <location>
        <begin position="1730"/>
        <end position="1765"/>
    </location>
</feature>
<accession>A0A3P3YWR2</accession>
<feature type="domain" description="ABC transporter" evidence="11">
    <location>
        <begin position="2444"/>
        <end position="2674"/>
    </location>
</feature>
<evidence type="ECO:0000256" key="5">
    <source>
        <dbReference type="ARBA" id="ARBA00022741"/>
    </source>
</evidence>
<feature type="compositionally biased region" description="Polar residues" evidence="9">
    <location>
        <begin position="1755"/>
        <end position="1765"/>
    </location>
</feature>
<dbReference type="PANTHER" id="PTHR19229:SF262">
    <property type="entry name" value="TRANSPORTER, PUTATIVE-RELATED"/>
    <property type="match status" value="1"/>
</dbReference>
<feature type="region of interest" description="Disordered" evidence="9">
    <location>
        <begin position="188"/>
        <end position="248"/>
    </location>
</feature>
<keyword evidence="5" id="KW-0547">Nucleotide-binding</keyword>
<sequence>MGHVEDGASDYYFVDRSMKPKVRNKSSGAQRCFPEIDVRVQVHPGGRGVRDLPPPAVSSLPFLSRRSDGGICLRMRVCPLSTFPSPSPSPSTSAETPPTEEVFSLRCVCVVLKAEKGEVRVKGRDSHPPFPPLSLSAFPSSLLHVCRAAPPPLSPPSPPPSSFSLFCSRCSLLLNAIHLPSPPTLLPPSPYSPVMRPSRDAGQSGGEASTRSSMEGSPEPPRQRPSIASPAVPQRTPQATSVSPPAVRCTEPGAGYYGAWLARGAIAMTPRANRPSATAGITATASVSSARQPPPGYPSTFGHHAQNPGRQRPAPPLSQQQTLSHRREASPQSKCELQYRRIEIGPLDTARRPCSPVSTASPAFAGASSVSRGRCSFPRPTRGTDRVLSEEGPRGFPFVTQPMPVDPPQQQTGRGESGGVAAGVATATTTHGALPRSLAGDQTFSPPSSAVAVLLSDEELPSAACTEKRPQQQRPQIPLTVGVCSLGAGSPSSPHRMLGTPLPPRNGHSARLENRGYGPGSYTTRGNSRASGSLTVGAAYTDVEGGGSDSDTTTSRRRRSSGATESGIDDRTSAYYGGTLGCRDAEAASPIPEINRGATVDDGAAGLRSLVAGDARQRYQGSPTWLDQFGAIIWRDTLERRRRWFSVVLEIVIPLVCAACVVVLWAAFGATSSPNSSSPTNIGDSGYSFSSGRYLSVLCYNETWFGKPNYIDGLVSCSNLDTSTPSSVTCDTVGEEELPVKGLCYAQRGSALGAFVSGMRNGLAQVMPLDDIIAYQWLAKKLPLVDSAAMSLLVGAGLASNTQQSAILSSGKLYFAPCRNVPRDILAYLFRDSKLLQYVYNDTFDTVEAAHRVIKSGERGPTWALVNVRQLDENGFDVSIELDATALPPLAVMIDKAYPGGASDDRSDVYYTSGYTSLMDVLVKYYLTSPYAAGATRAEVDGIQALQGSQATQPQAAAADAADGVLAMRELPDAVPAAPESVGDGVQSFASAAEPWSPPLTLVSQCASSIQETSATLRAKANLTIYLGGMPWVPFKTSQLLAYANTIVGFVIVLAFLYPVSQLTRRLVLEKERRVREATLIMGLPLEHLWCSWFLHSAALMFTISFLMTLLLCTTLLVKSDAFCVFLVVFLFSLTCVPLSGLLAAFFDASRVAALVTPLIYFAMSLLPFAMRSAGPATYLGFSILSPACFALILQDTLARENGDGLAASIFLGGADNPNTATLFGFLILDFAVYLMMMFYLDAVLPKAVGVSKHPLYFILDPIQHCRRKRWEAAWQAAQRQRQAASAAGSSEQQAAPPPPTPMRRSYESAEEAYGGSCGWRCRGHGATDNDRDKDVHGGGEDGCDPDGVYEMEAFAPEQLSVRIVGLRKYFQRGGRRFVAVRNFCWQLPNVGVSVLLGHNGAGKSTVMNMMTGMLYPDGGDCYIGDHSVRFDLARARHEIGLCPQHNILWPELTCREHLEFFARLKGLRGAALEKAVVDTLTEVDLLTRQNDLSSALSGGMRRKLSVAIAFVGGSSLVFLDEPTAGMDVVARRHTWELLLRMSRSRSVLLITHFMDEADLLGDRVAIMSRGQLKCSGSSLFLKSRLGLGYNIFISVDALLRVRELDAFLQGYVPQAERLSTSGGEVNYRLPAQQVDLFPGLLSALDTVGPLIGIRGYAISPTTLEEIFLTIARDAAEEDKGRRARVKMEACRASGSAVAMAANQGWLSGLWDRLCCCWCCGGSGGRGASGRFAPDESDKGDDGVDSDNREWSVLDNVNSPYSRDSVSGVTEEWTQCSALDRAVVPMQCQSGCSATTSEENQRYPSPTATGYVGSNNGEDAGTSGNCTPAGSASRFSRPAKSLVSKASSPVSQGDVHCSGEAAQATPTYARAVNAEDGRYSVLRVPAAAVTSPVAATESGTAPSTMTAVKRDASADVIWSCEIAFSIATISLLQAEAMMRKRFHIMRRDRRMLCFQVICPVVCVLLAMLLSLTRAYTVDELTMNTSNYPYDTLWDTTGCADYFDSSSNATAASIAPNQRIRDVKAVNLSDFYYFLQDDWYLHGQIGKYSGIACGDPVTAMLPSISRNPVVLLTNYSTYHEFPISMVNFYNLLFKGVRGPSVFITAHVATLPSKSAPVSEDSIRLLLTGIIIMVPFTFLPSNYVAWVVKERECRSRHLQDICGLRYLIYWLSNFLFDLTVYTVTMLLIILIFAAFQRNEFVGGDAAGATFTLFSAYGFCSIATAYLVQFCFATHSSAQSVVMAIGFVSGFLLVIIVFVLQLFSSTREASHKIRRVFRIFPTYAVGEGIVNLATLPQFHLSDPSLTAFSMEVIGWPCVYMAVEGPLFLILVLLIDHPRWRLKWLLRHYDPNGDAATLARAHQPGRQDDVGGRENDSVEEDSDVEDERVEVRRRMAAYRADLMQQERMCRMGDCFEPAFCERASVNTAEGPYGGFQSFSAKPPLIDAVAVVGLHKRYEGGRVAVQDLTFGVVPGEVFGLLGTNGAGKTTTMSVLCQEAYPTAGHVYVCGYNIVEERRDALQCIGYCPQFNATLDLLTVEEHLKVFAGIRGIIREQQQQVVQALLNLTGLHEYRHTTSATLSGGNHRKLSVALSLIGGPPVVVFDEPSAGMDPVARREMWTSIEAIKHRCSVILCTHHLEEVEALADCVAIMVDGRLRCIGNKVHLKQKYGSGFELTVRIQPPSVAEAAALEAIKARVIPFITSSFPSSKLSEVRGKRLIFTLPKNTSLANVFQRLQAHRTELCISDYTVSQTSIEQVFLHISDAVAEEESACAALSERRRDAESDLRL</sequence>
<dbReference type="SMART" id="SM00382">
    <property type="entry name" value="AAA"/>
    <property type="match status" value="2"/>
</dbReference>
<dbReference type="PROSITE" id="PS50893">
    <property type="entry name" value="ABC_TRANSPORTER_2"/>
    <property type="match status" value="2"/>
</dbReference>
<feature type="transmembrane region" description="Helical" evidence="10">
    <location>
        <begin position="1952"/>
        <end position="1975"/>
    </location>
</feature>
<feature type="region of interest" description="Disordered" evidence="9">
    <location>
        <begin position="1795"/>
        <end position="1859"/>
    </location>
</feature>
<evidence type="ECO:0000256" key="8">
    <source>
        <dbReference type="ARBA" id="ARBA00023136"/>
    </source>
</evidence>
<feature type="transmembrane region" description="Helical" evidence="10">
    <location>
        <begin position="1221"/>
        <end position="1241"/>
    </location>
</feature>
<feature type="region of interest" description="Disordered" evidence="9">
    <location>
        <begin position="351"/>
        <end position="419"/>
    </location>
</feature>
<dbReference type="FunFam" id="3.40.50.300:FF:000335">
    <property type="entry name" value="ATP binding cassette subfamily A member 5"/>
    <property type="match status" value="1"/>
</dbReference>
<feature type="region of interest" description="Disordered" evidence="9">
    <location>
        <begin position="487"/>
        <end position="570"/>
    </location>
</feature>
<feature type="transmembrane region" description="Helical" evidence="10">
    <location>
        <begin position="1040"/>
        <end position="1060"/>
    </location>
</feature>
<dbReference type="InterPro" id="IPR003439">
    <property type="entry name" value="ABC_transporter-like_ATP-bd"/>
</dbReference>
<feature type="transmembrane region" description="Helical" evidence="10">
    <location>
        <begin position="1152"/>
        <end position="1170"/>
    </location>
</feature>
<evidence type="ECO:0000256" key="7">
    <source>
        <dbReference type="ARBA" id="ARBA00022989"/>
    </source>
</evidence>
<keyword evidence="3" id="KW-0813">Transport</keyword>
<evidence type="ECO:0000256" key="2">
    <source>
        <dbReference type="ARBA" id="ARBA00008869"/>
    </source>
</evidence>
<feature type="compositionally biased region" description="Polar residues" evidence="9">
    <location>
        <begin position="1795"/>
        <end position="1834"/>
    </location>
</feature>
<dbReference type="Pfam" id="PF12698">
    <property type="entry name" value="ABC2_membrane_3"/>
    <property type="match status" value="2"/>
</dbReference>
<dbReference type="InterPro" id="IPR027417">
    <property type="entry name" value="P-loop_NTPase"/>
</dbReference>
<dbReference type="FunFam" id="3.40.50.300:FF:001592">
    <property type="entry name" value="ATP-binding cassette protein subfamily A, member 6"/>
    <property type="match status" value="1"/>
</dbReference>
<feature type="region of interest" description="Disordered" evidence="9">
    <location>
        <begin position="277"/>
        <end position="336"/>
    </location>
</feature>
<feature type="compositionally biased region" description="Basic and acidic residues" evidence="9">
    <location>
        <begin position="2361"/>
        <end position="2372"/>
    </location>
</feature>
<dbReference type="GO" id="GO:0005524">
    <property type="term" value="F:ATP binding"/>
    <property type="evidence" value="ECO:0007669"/>
    <property type="project" value="UniProtKB-KW"/>
</dbReference>
<keyword evidence="7 10" id="KW-1133">Transmembrane helix</keyword>
<feature type="compositionally biased region" description="Polar residues" evidence="9">
    <location>
        <begin position="277"/>
        <end position="291"/>
    </location>
</feature>
<feature type="transmembrane region" description="Helical" evidence="10">
    <location>
        <begin position="2310"/>
        <end position="2331"/>
    </location>
</feature>
<evidence type="ECO:0000256" key="6">
    <source>
        <dbReference type="ARBA" id="ARBA00022840"/>
    </source>
</evidence>
<feature type="transmembrane region" description="Helical" evidence="10">
    <location>
        <begin position="1125"/>
        <end position="1146"/>
    </location>
</feature>
<dbReference type="InterPro" id="IPR003593">
    <property type="entry name" value="AAA+_ATPase"/>
</dbReference>
<comment type="subcellular location">
    <subcellularLocation>
        <location evidence="1">Membrane</location>
        <topology evidence="1">Multi-pass membrane protein</topology>
    </subcellularLocation>
</comment>
<dbReference type="GO" id="GO:0016020">
    <property type="term" value="C:membrane"/>
    <property type="evidence" value="ECO:0007669"/>
    <property type="project" value="UniProtKB-SubCell"/>
</dbReference>
<organism evidence="12 13">
    <name type="scientific">Leishmania braziliensis MHOM/BR/75/M2904</name>
    <dbReference type="NCBI Taxonomy" id="420245"/>
    <lineage>
        <taxon>Eukaryota</taxon>
        <taxon>Discoba</taxon>
        <taxon>Euglenozoa</taxon>
        <taxon>Kinetoplastea</taxon>
        <taxon>Metakinetoplastina</taxon>
        <taxon>Trypanosomatida</taxon>
        <taxon>Trypanosomatidae</taxon>
        <taxon>Leishmaniinae</taxon>
        <taxon>Leishmania</taxon>
        <taxon>Leishmania braziliensis species complex</taxon>
    </lineage>
</organism>
<keyword evidence="8 10" id="KW-0472">Membrane</keyword>
<feature type="transmembrane region" description="Helical" evidence="10">
    <location>
        <begin position="1916"/>
        <end position="1932"/>
    </location>
</feature>
<evidence type="ECO:0000256" key="3">
    <source>
        <dbReference type="ARBA" id="ARBA00022448"/>
    </source>
</evidence>
<feature type="transmembrane region" description="Helical" evidence="10">
    <location>
        <begin position="2165"/>
        <end position="2193"/>
    </location>
</feature>
<evidence type="ECO:0000313" key="13">
    <source>
        <dbReference type="Proteomes" id="UP000319462"/>
    </source>
</evidence>
<gene>
    <name evidence="12" type="ORF">LBRM2904_02.0280</name>
</gene>
<reference evidence="12 13" key="1">
    <citation type="submission" date="2018-09" db="EMBL/GenBank/DDBJ databases">
        <authorList>
            <person name="Peiro R."/>
            <person name="Begona"/>
            <person name="Cbmso G."/>
            <person name="Lopez M."/>
            <person name="Gonzalez S."/>
        </authorList>
    </citation>
    <scope>NUCLEOTIDE SEQUENCE [LARGE SCALE GENOMIC DNA]</scope>
</reference>
<feature type="transmembrane region" description="Helical" evidence="10">
    <location>
        <begin position="2121"/>
        <end position="2144"/>
    </location>
</feature>
<feature type="region of interest" description="Disordered" evidence="9">
    <location>
        <begin position="1282"/>
        <end position="1308"/>
    </location>
</feature>
<dbReference type="PROSITE" id="PS00211">
    <property type="entry name" value="ABC_TRANSPORTER_1"/>
    <property type="match status" value="1"/>
</dbReference>
<evidence type="ECO:0000256" key="1">
    <source>
        <dbReference type="ARBA" id="ARBA00004141"/>
    </source>
</evidence>
<evidence type="ECO:0000313" key="12">
    <source>
        <dbReference type="EMBL" id="SYZ62409.1"/>
    </source>
</evidence>
<dbReference type="InterPro" id="IPR013525">
    <property type="entry name" value="ABC2_TM"/>
</dbReference>
<dbReference type="Proteomes" id="UP000319462">
    <property type="component" value="Chromosome 2"/>
</dbReference>
<feature type="domain" description="ABC transporter" evidence="11">
    <location>
        <begin position="1362"/>
        <end position="1595"/>
    </location>
</feature>
<dbReference type="GO" id="GO:0140359">
    <property type="term" value="F:ABC-type transporter activity"/>
    <property type="evidence" value="ECO:0007669"/>
    <property type="project" value="InterPro"/>
</dbReference>
<keyword evidence="6 12" id="KW-0067">ATP-binding</keyword>
<feature type="compositionally biased region" description="Low complexity" evidence="9">
    <location>
        <begin position="1282"/>
        <end position="1295"/>
    </location>
</feature>
<dbReference type="PANTHER" id="PTHR19229">
    <property type="entry name" value="ATP-BINDING CASSETTE TRANSPORTER SUBFAMILY A ABCA"/>
    <property type="match status" value="1"/>
</dbReference>
<feature type="region of interest" description="Disordered" evidence="9">
    <location>
        <begin position="2357"/>
        <end position="2382"/>
    </location>
</feature>
<dbReference type="Pfam" id="PF00005">
    <property type="entry name" value="ABC_tran"/>
    <property type="match status" value="2"/>
</dbReference>
<evidence type="ECO:0000256" key="10">
    <source>
        <dbReference type="SAM" id="Phobius"/>
    </source>
</evidence>
<evidence type="ECO:0000259" key="11">
    <source>
        <dbReference type="PROSITE" id="PS50893"/>
    </source>
</evidence>
<feature type="transmembrane region" description="Helical" evidence="10">
    <location>
        <begin position="2237"/>
        <end position="2260"/>
    </location>
</feature>
<feature type="transmembrane region" description="Helical" evidence="10">
    <location>
        <begin position="2205"/>
        <end position="2225"/>
    </location>
</feature>
<feature type="compositionally biased region" description="Acidic residues" evidence="9">
    <location>
        <begin position="2373"/>
        <end position="2382"/>
    </location>
</feature>
<comment type="similarity">
    <text evidence="2">Belongs to the ABC transporter superfamily. ABCA family.</text>
</comment>
<feature type="compositionally biased region" description="Polar residues" evidence="9">
    <location>
        <begin position="206"/>
        <end position="215"/>
    </location>
</feature>
<dbReference type="Gene3D" id="3.40.50.300">
    <property type="entry name" value="P-loop containing nucleotide triphosphate hydrolases"/>
    <property type="match status" value="2"/>
</dbReference>
<protein>
    <submittedName>
        <fullName evidence="12">ATP-binding_cassette_subfamily_A</fullName>
    </submittedName>
</protein>
<feature type="compositionally biased region" description="Basic and acidic residues" evidence="9">
    <location>
        <begin position="1733"/>
        <end position="1752"/>
    </location>
</feature>
<feature type="transmembrane region" description="Helical" evidence="10">
    <location>
        <begin position="1093"/>
        <end position="1118"/>
    </location>
</feature>
<dbReference type="SUPFAM" id="SSF52540">
    <property type="entry name" value="P-loop containing nucleoside triphosphate hydrolases"/>
    <property type="match status" value="2"/>
</dbReference>
<feature type="compositionally biased region" description="Polar residues" evidence="9">
    <location>
        <begin position="521"/>
        <end position="534"/>
    </location>
</feature>
<dbReference type="EMBL" id="LS997601">
    <property type="protein sequence ID" value="SYZ62409.1"/>
    <property type="molecule type" value="Genomic_DNA"/>
</dbReference>